<keyword evidence="2" id="KW-0238">DNA-binding</keyword>
<accession>A0A316TVB0</accession>
<keyword evidence="1" id="KW-0805">Transcription regulation</keyword>
<dbReference type="AlphaFoldDB" id="A0A316TVB0"/>
<keyword evidence="4" id="KW-0812">Transmembrane</keyword>
<comment type="caution">
    <text evidence="6">The sequence shown here is derived from an EMBL/GenBank/DDBJ whole genome shotgun (WGS) entry which is preliminary data.</text>
</comment>
<dbReference type="SMART" id="SM00421">
    <property type="entry name" value="HTH_LUXR"/>
    <property type="match status" value="1"/>
</dbReference>
<protein>
    <recommendedName>
        <fullName evidence="5">HTH luxR-type domain-containing protein</fullName>
    </recommendedName>
</protein>
<dbReference type="EMBL" id="QGDD01000003">
    <property type="protein sequence ID" value="PWN03416.1"/>
    <property type="molecule type" value="Genomic_DNA"/>
</dbReference>
<evidence type="ECO:0000256" key="1">
    <source>
        <dbReference type="ARBA" id="ARBA00023015"/>
    </source>
</evidence>
<dbReference type="InterPro" id="IPR016032">
    <property type="entry name" value="Sig_transdc_resp-reg_C-effctor"/>
</dbReference>
<dbReference type="PANTHER" id="PTHR44688">
    <property type="entry name" value="DNA-BINDING TRANSCRIPTIONAL ACTIVATOR DEVR_DOSR"/>
    <property type="match status" value="1"/>
</dbReference>
<dbReference type="Gene3D" id="1.10.10.10">
    <property type="entry name" value="Winged helix-like DNA-binding domain superfamily/Winged helix DNA-binding domain"/>
    <property type="match status" value="1"/>
</dbReference>
<feature type="transmembrane region" description="Helical" evidence="4">
    <location>
        <begin position="48"/>
        <end position="65"/>
    </location>
</feature>
<dbReference type="Proteomes" id="UP000245507">
    <property type="component" value="Unassembled WGS sequence"/>
</dbReference>
<reference evidence="6 7" key="1">
    <citation type="submission" date="2018-05" db="EMBL/GenBank/DDBJ databases">
        <title>Nocardioides silvaticus genome.</title>
        <authorList>
            <person name="Li C."/>
            <person name="Wang G."/>
        </authorList>
    </citation>
    <scope>NUCLEOTIDE SEQUENCE [LARGE SCALE GENOMIC DNA]</scope>
    <source>
        <strain evidence="6 7">CCTCC AB 2018079</strain>
    </source>
</reference>
<evidence type="ECO:0000256" key="3">
    <source>
        <dbReference type="ARBA" id="ARBA00023163"/>
    </source>
</evidence>
<feature type="domain" description="HTH luxR-type" evidence="5">
    <location>
        <begin position="130"/>
        <end position="195"/>
    </location>
</feature>
<dbReference type="InterPro" id="IPR000792">
    <property type="entry name" value="Tscrpt_reg_LuxR_C"/>
</dbReference>
<sequence length="203" mass="22338">MQGLMILVWCLLDGPAANPDSDWQVDPDNPVGVLPHSWEEPLAVVDDWVLQVPFVLVLVALAVRLRQPEAREQMRMLLLATAAFVLLVVLGHALWPAAADVLDLLGAVLLGVGFGATLLRTPPPETEDGSILEDGTLSTREREVLELVAEGLTNKEIADRLFISPITARNHVSRILGKLELENRTQAATWLNRRKADQRLRGP</sequence>
<keyword evidence="4" id="KW-0472">Membrane</keyword>
<dbReference type="GO" id="GO:0003677">
    <property type="term" value="F:DNA binding"/>
    <property type="evidence" value="ECO:0007669"/>
    <property type="project" value="UniProtKB-KW"/>
</dbReference>
<dbReference type="PANTHER" id="PTHR44688:SF16">
    <property type="entry name" value="DNA-BINDING TRANSCRIPTIONAL ACTIVATOR DEVR_DOSR"/>
    <property type="match status" value="1"/>
</dbReference>
<evidence type="ECO:0000256" key="2">
    <source>
        <dbReference type="ARBA" id="ARBA00023125"/>
    </source>
</evidence>
<organism evidence="6 7">
    <name type="scientific">Nocardioides silvaticus</name>
    <dbReference type="NCBI Taxonomy" id="2201891"/>
    <lineage>
        <taxon>Bacteria</taxon>
        <taxon>Bacillati</taxon>
        <taxon>Actinomycetota</taxon>
        <taxon>Actinomycetes</taxon>
        <taxon>Propionibacteriales</taxon>
        <taxon>Nocardioidaceae</taxon>
        <taxon>Nocardioides</taxon>
    </lineage>
</organism>
<feature type="transmembrane region" description="Helical" evidence="4">
    <location>
        <begin position="77"/>
        <end position="95"/>
    </location>
</feature>
<evidence type="ECO:0000313" key="7">
    <source>
        <dbReference type="Proteomes" id="UP000245507"/>
    </source>
</evidence>
<dbReference type="PRINTS" id="PR00038">
    <property type="entry name" value="HTHLUXR"/>
</dbReference>
<keyword evidence="7" id="KW-1185">Reference proteome</keyword>
<evidence type="ECO:0000256" key="4">
    <source>
        <dbReference type="SAM" id="Phobius"/>
    </source>
</evidence>
<evidence type="ECO:0000259" key="5">
    <source>
        <dbReference type="PROSITE" id="PS50043"/>
    </source>
</evidence>
<dbReference type="Pfam" id="PF00196">
    <property type="entry name" value="GerE"/>
    <property type="match status" value="1"/>
</dbReference>
<gene>
    <name evidence="6" type="ORF">DJ010_08300</name>
</gene>
<proteinExistence type="predicted"/>
<evidence type="ECO:0000313" key="6">
    <source>
        <dbReference type="EMBL" id="PWN03416.1"/>
    </source>
</evidence>
<name>A0A316TVB0_9ACTN</name>
<dbReference type="CDD" id="cd06170">
    <property type="entry name" value="LuxR_C_like"/>
    <property type="match status" value="1"/>
</dbReference>
<dbReference type="SUPFAM" id="SSF46894">
    <property type="entry name" value="C-terminal effector domain of the bipartite response regulators"/>
    <property type="match status" value="1"/>
</dbReference>
<dbReference type="GO" id="GO:0006355">
    <property type="term" value="P:regulation of DNA-templated transcription"/>
    <property type="evidence" value="ECO:0007669"/>
    <property type="project" value="InterPro"/>
</dbReference>
<dbReference type="InterPro" id="IPR036388">
    <property type="entry name" value="WH-like_DNA-bd_sf"/>
</dbReference>
<keyword evidence="3" id="KW-0804">Transcription</keyword>
<keyword evidence="4" id="KW-1133">Transmembrane helix</keyword>
<dbReference type="PROSITE" id="PS50043">
    <property type="entry name" value="HTH_LUXR_2"/>
    <property type="match status" value="1"/>
</dbReference>